<feature type="domain" description="EamA" evidence="8">
    <location>
        <begin position="297"/>
        <end position="433"/>
    </location>
</feature>
<reference evidence="9" key="1">
    <citation type="submission" date="2021-01" db="EMBL/GenBank/DDBJ databases">
        <authorList>
            <person name="Corre E."/>
            <person name="Pelletier E."/>
            <person name="Niang G."/>
            <person name="Scheremetjew M."/>
            <person name="Finn R."/>
            <person name="Kale V."/>
            <person name="Holt S."/>
            <person name="Cochrane G."/>
            <person name="Meng A."/>
            <person name="Brown T."/>
            <person name="Cohen L."/>
        </authorList>
    </citation>
    <scope>NUCLEOTIDE SEQUENCE</scope>
    <source>
        <strain evidence="9">CCMP2078</strain>
    </source>
</reference>
<comment type="subcellular location">
    <subcellularLocation>
        <location evidence="1">Cell membrane</location>
        <topology evidence="1">Multi-pass membrane protein</topology>
    </subcellularLocation>
</comment>
<evidence type="ECO:0000256" key="3">
    <source>
        <dbReference type="ARBA" id="ARBA00022692"/>
    </source>
</evidence>
<feature type="transmembrane region" description="Helical" evidence="6">
    <location>
        <begin position="188"/>
        <end position="206"/>
    </location>
</feature>
<gene>
    <name evidence="9" type="ORF">PPYR1160_LOCUS9059</name>
</gene>
<feature type="transmembrane region" description="Helical" evidence="6">
    <location>
        <begin position="156"/>
        <end position="176"/>
    </location>
</feature>
<evidence type="ECO:0000256" key="6">
    <source>
        <dbReference type="SAM" id="Phobius"/>
    </source>
</evidence>
<proteinExistence type="predicted"/>
<feature type="transmembrane region" description="Helical" evidence="6">
    <location>
        <begin position="363"/>
        <end position="382"/>
    </location>
</feature>
<evidence type="ECO:0000256" key="5">
    <source>
        <dbReference type="ARBA" id="ARBA00023136"/>
    </source>
</evidence>
<keyword evidence="2" id="KW-1003">Cell membrane</keyword>
<protein>
    <recommendedName>
        <fullName evidence="8">EamA domain-containing protein</fullName>
    </recommendedName>
</protein>
<sequence>MARAALLAGLLSSLLLSVGGLLARPLATPLSSGVAQYRSWILHVAQRGNEEALGKKSGAKAAHLAHRTTLDQAIPGTKEPQNSPLPAPLDAEFVEKQLDGRLEDIPVPTMEDELALSEALGMQPLERAKDVGEGPLDGAASGSLTTVETPKDDDVLFYKALLVLVAVFWGTNFPAVRFIEGYDVSSSSLAALRFGIAGLVLAPTLAGKPRALLLAGLECGLWAAAGYVAQAIGLEVVEANKAAFICCLHVVLVPFLSKLLGVADVKGRQWVAAVLALLGVGLLEGADTSLPSASDALLLLQPLGFGISYIKIEEAAKRFPGECTALSAAQLVTVALVSFAWVGVDCFNGVSPAISAVTSSPTAIAAVLYTGLITTALTIYLQTLALEKVSATDMTVIISTEPLVAAVVSVLALGERLSPLGAVGGAIIFGTCLWSQLTGENKQKCADVSTEGTR</sequence>
<keyword evidence="4 6" id="KW-1133">Transmembrane helix</keyword>
<accession>A0A7R9UAU3</accession>
<dbReference type="PANTHER" id="PTHR42920:SF5">
    <property type="entry name" value="EAMA DOMAIN-CONTAINING PROTEIN"/>
    <property type="match status" value="1"/>
</dbReference>
<evidence type="ECO:0000256" key="1">
    <source>
        <dbReference type="ARBA" id="ARBA00004651"/>
    </source>
</evidence>
<name>A0A7R9UAU3_9STRA</name>
<feature type="transmembrane region" description="Helical" evidence="6">
    <location>
        <begin position="324"/>
        <end position="343"/>
    </location>
</feature>
<dbReference type="PANTHER" id="PTHR42920">
    <property type="entry name" value="OS03G0707200 PROTEIN-RELATED"/>
    <property type="match status" value="1"/>
</dbReference>
<evidence type="ECO:0000313" key="9">
    <source>
        <dbReference type="EMBL" id="CAD8259557.1"/>
    </source>
</evidence>
<dbReference type="InterPro" id="IPR051258">
    <property type="entry name" value="Diverse_Substrate_Transporter"/>
</dbReference>
<evidence type="ECO:0000259" key="8">
    <source>
        <dbReference type="Pfam" id="PF00892"/>
    </source>
</evidence>
<evidence type="ECO:0000256" key="2">
    <source>
        <dbReference type="ARBA" id="ARBA00022475"/>
    </source>
</evidence>
<dbReference type="Pfam" id="PF00892">
    <property type="entry name" value="EamA"/>
    <property type="match status" value="2"/>
</dbReference>
<keyword evidence="5 6" id="KW-0472">Membrane</keyword>
<feature type="chain" id="PRO_5031041251" description="EamA domain-containing protein" evidence="7">
    <location>
        <begin position="24"/>
        <end position="454"/>
    </location>
</feature>
<organism evidence="9">
    <name type="scientific">Pinguiococcus pyrenoidosus</name>
    <dbReference type="NCBI Taxonomy" id="172671"/>
    <lineage>
        <taxon>Eukaryota</taxon>
        <taxon>Sar</taxon>
        <taxon>Stramenopiles</taxon>
        <taxon>Ochrophyta</taxon>
        <taxon>Pinguiophyceae</taxon>
        <taxon>Pinguiochrysidales</taxon>
        <taxon>Pinguiochrysidaceae</taxon>
        <taxon>Pinguiococcus</taxon>
    </lineage>
</organism>
<feature type="signal peptide" evidence="7">
    <location>
        <begin position="1"/>
        <end position="23"/>
    </location>
</feature>
<dbReference type="AlphaFoldDB" id="A0A7R9UAU3"/>
<dbReference type="InterPro" id="IPR000620">
    <property type="entry name" value="EamA_dom"/>
</dbReference>
<keyword evidence="3 6" id="KW-0812">Transmembrane</keyword>
<evidence type="ECO:0000256" key="7">
    <source>
        <dbReference type="SAM" id="SignalP"/>
    </source>
</evidence>
<dbReference type="EMBL" id="HBEA01011863">
    <property type="protein sequence ID" value="CAD8259557.1"/>
    <property type="molecule type" value="Transcribed_RNA"/>
</dbReference>
<dbReference type="SUPFAM" id="SSF103481">
    <property type="entry name" value="Multidrug resistance efflux transporter EmrE"/>
    <property type="match status" value="1"/>
</dbReference>
<dbReference type="InterPro" id="IPR037185">
    <property type="entry name" value="EmrE-like"/>
</dbReference>
<feature type="domain" description="EamA" evidence="8">
    <location>
        <begin position="161"/>
        <end position="283"/>
    </location>
</feature>
<dbReference type="GO" id="GO:0005886">
    <property type="term" value="C:plasma membrane"/>
    <property type="evidence" value="ECO:0007669"/>
    <property type="project" value="UniProtKB-SubCell"/>
</dbReference>
<evidence type="ECO:0000256" key="4">
    <source>
        <dbReference type="ARBA" id="ARBA00022989"/>
    </source>
</evidence>
<keyword evidence="7" id="KW-0732">Signal</keyword>